<protein>
    <submittedName>
        <fullName evidence="3">Uncharacterized protein</fullName>
    </submittedName>
</protein>
<dbReference type="AlphaFoldDB" id="A0A8S9Z4Y0"/>
<dbReference type="OrthoDB" id="6253136at2759"/>
<reference evidence="3" key="1">
    <citation type="submission" date="2019-07" db="EMBL/GenBank/DDBJ databases">
        <title>Annotation for the trematode Paragonimus miyazaki's.</title>
        <authorList>
            <person name="Choi Y.-J."/>
        </authorList>
    </citation>
    <scope>NUCLEOTIDE SEQUENCE</scope>
    <source>
        <strain evidence="3">Japan</strain>
    </source>
</reference>
<evidence type="ECO:0000313" key="3">
    <source>
        <dbReference type="EMBL" id="KAF7260680.1"/>
    </source>
</evidence>
<keyword evidence="2" id="KW-0812">Transmembrane</keyword>
<comment type="caution">
    <text evidence="3">The sequence shown here is derived from an EMBL/GenBank/DDBJ whole genome shotgun (WGS) entry which is preliminary data.</text>
</comment>
<proteinExistence type="predicted"/>
<evidence type="ECO:0000256" key="1">
    <source>
        <dbReference type="SAM" id="MobiDB-lite"/>
    </source>
</evidence>
<organism evidence="3 4">
    <name type="scientific">Paragonimus skrjabini miyazakii</name>
    <dbReference type="NCBI Taxonomy" id="59628"/>
    <lineage>
        <taxon>Eukaryota</taxon>
        <taxon>Metazoa</taxon>
        <taxon>Spiralia</taxon>
        <taxon>Lophotrochozoa</taxon>
        <taxon>Platyhelminthes</taxon>
        <taxon>Trematoda</taxon>
        <taxon>Digenea</taxon>
        <taxon>Plagiorchiida</taxon>
        <taxon>Troglotremata</taxon>
        <taxon>Troglotrematidae</taxon>
        <taxon>Paragonimus</taxon>
    </lineage>
</organism>
<evidence type="ECO:0000256" key="2">
    <source>
        <dbReference type="SAM" id="Phobius"/>
    </source>
</evidence>
<evidence type="ECO:0000313" key="4">
    <source>
        <dbReference type="Proteomes" id="UP000822476"/>
    </source>
</evidence>
<keyword evidence="2" id="KW-1133">Transmembrane helix</keyword>
<accession>A0A8S9Z4Y0</accession>
<sequence length="712" mass="78127">KYLRLKTRLHRTDLVDVQLLPSALAPTSSGRSSTHGVDADDMSRNTLSLRILSVLPDQSAKHASALEPITTVLQLSGTDKAIGFWPVYLSVPYGGELNIGIPSALIASQWMCLPDLIGGSVWSSSNPSVLWVDTNNRLLLARRAGKAYLVYRSGSESDQNLPDNMSNTTEGLMRHPSYLIRLTVSSLSAFETALRLVRVHSEDEPSSPEPAVLPLLNHPVSSTMDSATTVRFLVQHTNRPEPLPDNNSEWDLCAAVQQETVRQHLSRLAPFQCNLRLISSEVTTDANQYYPSRLIPNWLSVLALWHLERLVTAHLEPVFGRHGSLHSVPVQWQCVLRPMTLPTTPSLTSVFGLILPPRARVELQLKDTDTHEVLATAQLIPLPGLQLLVPPPVPNPVDSTQTTHYFWVSNPTELTRRMLLFVPPTTAAVLRSNRAGRPVVRSKSPHILDVTIAPRPVASLSEVAQIVTQYVHSLSSAPTTLWGTQPGLPLTMWTAVASEQVHQMENEAAVSQADNEQTVKQGLLWVVELKASIGDSATDTVVDVVISFRQTGQHITLPVHVRLPSRIGLSSLAEQADTRLHYVTGFSWIHLISLILITLLVAVMVHIMLRSATLVSSSSGSAVAKNLPSAYSPSTMFRTSPRQLWTQNGRSIPPQPSFQTTSGMLSSTNLSSRSPDYNLVGGDGDLISEEHQWRRALSGGSPSRLRQTFDSL</sequence>
<dbReference type="Proteomes" id="UP000822476">
    <property type="component" value="Unassembled WGS sequence"/>
</dbReference>
<feature type="compositionally biased region" description="Polar residues" evidence="1">
    <location>
        <begin position="657"/>
        <end position="675"/>
    </location>
</feature>
<dbReference type="EMBL" id="JTDE01000648">
    <property type="protein sequence ID" value="KAF7260680.1"/>
    <property type="molecule type" value="Genomic_DNA"/>
</dbReference>
<feature type="non-terminal residue" evidence="3">
    <location>
        <position position="712"/>
    </location>
</feature>
<keyword evidence="2" id="KW-0472">Membrane</keyword>
<gene>
    <name evidence="3" type="ORF">EG68_02156</name>
</gene>
<feature type="transmembrane region" description="Helical" evidence="2">
    <location>
        <begin position="588"/>
        <end position="609"/>
    </location>
</feature>
<name>A0A8S9Z4Y0_9TREM</name>
<feature type="region of interest" description="Disordered" evidence="1">
    <location>
        <begin position="646"/>
        <end position="675"/>
    </location>
</feature>
<keyword evidence="4" id="KW-1185">Reference proteome</keyword>